<proteinExistence type="predicted"/>
<protein>
    <submittedName>
        <fullName evidence="1">Uncharacterized protein</fullName>
    </submittedName>
</protein>
<sequence length="189" mass="21621">MRSKVIHWAHTSLLTCHPGTKRTVFVVQQRFWWCRSLAKGDVKEYIVACSVYTRSKASRQVRMGLLYSSHYRCHIQTLVTYFAGLRLHGPASVEEKSRVKGNTVVLTVVDRFSKMTHFIPLAKLPSAKETANVMIHHVFRIHGLPTDIASDRGPQFVSTFWKEFCQLLGANRQPLLQVTIRNRTARQSG</sequence>
<accession>A0ACB8VDL8</accession>
<name>A0ACB8VDL8_9TELE</name>
<gene>
    <name evidence="1" type="ORF">L3Q82_004917</name>
</gene>
<comment type="caution">
    <text evidence="1">The sequence shown here is derived from an EMBL/GenBank/DDBJ whole genome shotgun (WGS) entry which is preliminary data.</text>
</comment>
<evidence type="ECO:0000313" key="2">
    <source>
        <dbReference type="Proteomes" id="UP000831701"/>
    </source>
</evidence>
<keyword evidence="2" id="KW-1185">Reference proteome</keyword>
<reference evidence="1" key="1">
    <citation type="submission" date="2022-04" db="EMBL/GenBank/DDBJ databases">
        <title>Jade perch genome.</title>
        <authorList>
            <person name="Chao B."/>
        </authorList>
    </citation>
    <scope>NUCLEOTIDE SEQUENCE</scope>
    <source>
        <strain evidence="1">CB-2022</strain>
    </source>
</reference>
<dbReference type="EMBL" id="CM041552">
    <property type="protein sequence ID" value="KAI3353673.1"/>
    <property type="molecule type" value="Genomic_DNA"/>
</dbReference>
<organism evidence="1 2">
    <name type="scientific">Scortum barcoo</name>
    <name type="common">barcoo grunter</name>
    <dbReference type="NCBI Taxonomy" id="214431"/>
    <lineage>
        <taxon>Eukaryota</taxon>
        <taxon>Metazoa</taxon>
        <taxon>Chordata</taxon>
        <taxon>Craniata</taxon>
        <taxon>Vertebrata</taxon>
        <taxon>Euteleostomi</taxon>
        <taxon>Actinopterygii</taxon>
        <taxon>Neopterygii</taxon>
        <taxon>Teleostei</taxon>
        <taxon>Neoteleostei</taxon>
        <taxon>Acanthomorphata</taxon>
        <taxon>Eupercaria</taxon>
        <taxon>Centrarchiformes</taxon>
        <taxon>Terapontoidei</taxon>
        <taxon>Terapontidae</taxon>
        <taxon>Scortum</taxon>
    </lineage>
</organism>
<dbReference type="Proteomes" id="UP000831701">
    <property type="component" value="Chromosome 22"/>
</dbReference>
<evidence type="ECO:0000313" key="1">
    <source>
        <dbReference type="EMBL" id="KAI3353673.1"/>
    </source>
</evidence>